<accession>A0A7J5XGN8</accession>
<organism evidence="1 2">
    <name type="scientific">Dissostichus mawsoni</name>
    <name type="common">Antarctic cod</name>
    <dbReference type="NCBI Taxonomy" id="36200"/>
    <lineage>
        <taxon>Eukaryota</taxon>
        <taxon>Metazoa</taxon>
        <taxon>Chordata</taxon>
        <taxon>Craniata</taxon>
        <taxon>Vertebrata</taxon>
        <taxon>Euteleostomi</taxon>
        <taxon>Actinopterygii</taxon>
        <taxon>Neopterygii</taxon>
        <taxon>Teleostei</taxon>
        <taxon>Neoteleostei</taxon>
        <taxon>Acanthomorphata</taxon>
        <taxon>Eupercaria</taxon>
        <taxon>Perciformes</taxon>
        <taxon>Notothenioidei</taxon>
        <taxon>Nototheniidae</taxon>
        <taxon>Dissostichus</taxon>
    </lineage>
</organism>
<gene>
    <name evidence="1" type="ORF">F7725_028804</name>
</gene>
<dbReference type="EMBL" id="JAAKFY010000024">
    <property type="protein sequence ID" value="KAF3836246.1"/>
    <property type="molecule type" value="Genomic_DNA"/>
</dbReference>
<dbReference type="Proteomes" id="UP000518266">
    <property type="component" value="Unassembled WGS sequence"/>
</dbReference>
<name>A0A7J5XGN8_DISMA</name>
<keyword evidence="2" id="KW-1185">Reference proteome</keyword>
<comment type="caution">
    <text evidence="1">The sequence shown here is derived from an EMBL/GenBank/DDBJ whole genome shotgun (WGS) entry which is preliminary data.</text>
</comment>
<dbReference type="AlphaFoldDB" id="A0A7J5XGN8"/>
<evidence type="ECO:0000313" key="1">
    <source>
        <dbReference type="EMBL" id="KAF3836246.1"/>
    </source>
</evidence>
<protein>
    <submittedName>
        <fullName evidence="1">Uncharacterized protein</fullName>
    </submittedName>
</protein>
<proteinExistence type="predicted"/>
<evidence type="ECO:0000313" key="2">
    <source>
        <dbReference type="Proteomes" id="UP000518266"/>
    </source>
</evidence>
<reference evidence="1 2" key="1">
    <citation type="submission" date="2020-03" db="EMBL/GenBank/DDBJ databases">
        <title>Dissostichus mawsoni Genome sequencing and assembly.</title>
        <authorList>
            <person name="Park H."/>
        </authorList>
    </citation>
    <scope>NUCLEOTIDE SEQUENCE [LARGE SCALE GENOMIC DNA]</scope>
    <source>
        <strain evidence="1">DM0001</strain>
        <tissue evidence="1">Muscle</tissue>
    </source>
</reference>
<sequence length="112" mass="12902">MKTLDTASTRIHHNIPPNPIIAVFGVAPEWVSLSNCQSHSLAFATLLACRLILLKWKDRTPPSHAHWVRDVMAHLQLEELRYRSQGCVNNYYKIWQPFLDYFKKLPCASLTA</sequence>